<dbReference type="Proteomes" id="UP001589894">
    <property type="component" value="Unassembled WGS sequence"/>
</dbReference>
<protein>
    <submittedName>
        <fullName evidence="1">Uncharacterized protein</fullName>
    </submittedName>
</protein>
<sequence>MTAVRAAVRRFYRLVELDQQLAPHFMDSDLSRLADALTAGLVDALHSDAPALPVGLVAAHRGLGLSEDDYDLLGHLLLTTLLPLRLGPDLLIRVTAGLTRARPQVVTGVGEPSGERV</sequence>
<evidence type="ECO:0000313" key="1">
    <source>
        <dbReference type="EMBL" id="MFC0565643.1"/>
    </source>
</evidence>
<keyword evidence="2" id="KW-1185">Reference proteome</keyword>
<name>A0ABV6P024_9ACTN</name>
<accession>A0ABV6P024</accession>
<reference evidence="1 2" key="1">
    <citation type="submission" date="2024-09" db="EMBL/GenBank/DDBJ databases">
        <authorList>
            <person name="Sun Q."/>
            <person name="Mori K."/>
        </authorList>
    </citation>
    <scope>NUCLEOTIDE SEQUENCE [LARGE SCALE GENOMIC DNA]</scope>
    <source>
        <strain evidence="1 2">TBRC 2205</strain>
    </source>
</reference>
<dbReference type="RefSeq" id="WP_377339611.1">
    <property type="nucleotide sequence ID" value="NZ_JBHLUE010000011.1"/>
</dbReference>
<dbReference type="InterPro" id="IPR012292">
    <property type="entry name" value="Globin/Proto"/>
</dbReference>
<evidence type="ECO:0000313" key="2">
    <source>
        <dbReference type="Proteomes" id="UP001589894"/>
    </source>
</evidence>
<comment type="caution">
    <text evidence="1">The sequence shown here is derived from an EMBL/GenBank/DDBJ whole genome shotgun (WGS) entry which is preliminary data.</text>
</comment>
<dbReference type="Gene3D" id="1.10.490.10">
    <property type="entry name" value="Globins"/>
    <property type="match status" value="1"/>
</dbReference>
<organism evidence="1 2">
    <name type="scientific">Plantactinospora siamensis</name>
    <dbReference type="NCBI Taxonomy" id="555372"/>
    <lineage>
        <taxon>Bacteria</taxon>
        <taxon>Bacillati</taxon>
        <taxon>Actinomycetota</taxon>
        <taxon>Actinomycetes</taxon>
        <taxon>Micromonosporales</taxon>
        <taxon>Micromonosporaceae</taxon>
        <taxon>Plantactinospora</taxon>
    </lineage>
</organism>
<gene>
    <name evidence="1" type="ORF">ACFFHU_16055</name>
</gene>
<dbReference type="SUPFAM" id="SSF46458">
    <property type="entry name" value="Globin-like"/>
    <property type="match status" value="1"/>
</dbReference>
<dbReference type="EMBL" id="JBHLUE010000011">
    <property type="protein sequence ID" value="MFC0565643.1"/>
    <property type="molecule type" value="Genomic_DNA"/>
</dbReference>
<proteinExistence type="predicted"/>
<dbReference type="InterPro" id="IPR009050">
    <property type="entry name" value="Globin-like_sf"/>
</dbReference>